<accession>Q91ML1</accession>
<dbReference type="EMBL" id="KX894508">
    <property type="protein sequence ID" value="ATG80340.1"/>
    <property type="molecule type" value="Genomic_DNA"/>
</dbReference>
<organism evidence="2 13">
    <name type="scientific">Lumpy skin disease virus</name>
    <name type="common">LSDV</name>
    <dbReference type="NCBI Taxonomy" id="59509"/>
    <lineage>
        <taxon>Viruses</taxon>
        <taxon>Varidnaviria</taxon>
        <taxon>Bamfordvirae</taxon>
        <taxon>Nucleocytoviricota</taxon>
        <taxon>Pokkesviricetes</taxon>
        <taxon>Chitovirales</taxon>
        <taxon>Poxviridae</taxon>
        <taxon>Chordopoxvirinae</taxon>
        <taxon>Capripoxvirus</taxon>
        <taxon>Capripoxvirus lumpyskinpox</taxon>
    </lineage>
</organism>
<reference evidence="5" key="5">
    <citation type="journal article" date="2017" name="Genome Announc.">
        <title>Complete Genome Sequence of the Lumpy Skin Disease Virus Isolated from the First Reported Case in Greece in 2015.</title>
        <authorList>
            <person name="Agianniotaki E.I."/>
            <person name="Mathijs E."/>
            <person name="Vandenbussche F."/>
            <person name="Tasioudi K.E."/>
            <person name="Haegeman A."/>
            <person name="Iliadou P."/>
            <person name="Chaintoutis S.C."/>
            <person name="Dovas C.I."/>
            <person name="Van Borm S."/>
            <person name="Chondrokouki E.D."/>
            <person name="De Clercq K."/>
        </authorList>
    </citation>
    <scope>NUCLEOTIDE SEQUENCE [LARGE SCALE GENOMIC DNA]</scope>
    <source>
        <strain evidence="5">Evros/GR/15</strain>
    </source>
</reference>
<evidence type="ECO:0000313" key="4">
    <source>
        <dbReference type="EMBL" id="AOE47728.1"/>
    </source>
</evidence>
<evidence type="ECO:0000313" key="12">
    <source>
        <dbReference type="Proteomes" id="UP000126568"/>
    </source>
</evidence>
<dbReference type="EMBL" id="KY829023">
    <property type="protein sequence ID" value="ARO77461.1"/>
    <property type="molecule type" value="Genomic_DNA"/>
</dbReference>
<dbReference type="KEGG" id="vg:921540"/>
<evidence type="ECO:0000313" key="7">
    <source>
        <dbReference type="EMBL" id="ATG80340.1"/>
    </source>
</evidence>
<accession>A0A1B3B6C9</accession>
<dbReference type="Proteomes" id="UP000316129">
    <property type="component" value="Segment"/>
</dbReference>
<organismHost>
    <name type="scientific">Bos taurus</name>
    <name type="common">Bovine</name>
    <dbReference type="NCBI Taxonomy" id="9913"/>
</organismHost>
<reference evidence="9 14" key="8">
    <citation type="journal article" date="2019" name="Transbound. Emerg. Dis.">
        <title>Extended sequencing of vaccine and wild-type capripoxvirus isolates provides insights into genes modulating virulence and host range.</title>
        <authorList>
            <person name="Biswas S."/>
            <person name="Noyce R.S."/>
            <person name="Babiuk L.A."/>
            <person name="Lung O."/>
            <person name="Bulach D.M."/>
            <person name="Bowden T.R."/>
            <person name="Boyle D.B."/>
            <person name="Babiuk S."/>
            <person name="Evans D.H."/>
        </authorList>
    </citation>
    <scope>NUCLEOTIDE SEQUENCE [LARGE SCALE GENOMIC DNA]</scope>
    <source>
        <strain evidence="9">Kenya</strain>
    </source>
</reference>
<evidence type="ECO:0000313" key="15">
    <source>
        <dbReference type="Proteomes" id="UP000427849"/>
    </source>
</evidence>
<dbReference type="Proteomes" id="UP000427849">
    <property type="component" value="Segment"/>
</dbReference>
<dbReference type="EMBL" id="MN072619">
    <property type="protein sequence ID" value="QEJ78700.1"/>
    <property type="molecule type" value="Genomic_DNA"/>
</dbReference>
<evidence type="ECO:0000313" key="9">
    <source>
        <dbReference type="EMBL" id="QEJ78700.1"/>
    </source>
</evidence>
<dbReference type="EMBL" id="MN995838">
    <property type="protein sequence ID" value="QIN91582.1"/>
    <property type="molecule type" value="Genomic_DNA"/>
</dbReference>
<reference evidence="8" key="7">
    <citation type="journal article" date="2018" name="Transbound. Emerg. Dis.">
        <title>Epidemiological characterization of lumpy skin disease outbreaks in Russia in 2016.</title>
        <authorList>
            <person name="Sprygin A."/>
            <person name="Artyuchova E."/>
            <person name="Babin Y."/>
            <person name="Prutnikov P."/>
            <person name="Kostrova E."/>
            <person name="Byadovskaya O."/>
            <person name="Kononov A."/>
        </authorList>
    </citation>
    <scope>NUCLEOTIDE SEQUENCE [LARGE SCALE GENOMIC DNA]</scope>
    <source>
        <strain evidence="8">LSDV/Russia/Dagestan/2015</strain>
    </source>
</reference>
<reference evidence="4" key="3">
    <citation type="submission" date="2016-08" db="EMBL/GenBank/DDBJ databases">
        <title>Complete Genome Sequence of the Capripoxvirus Strain KSGP 0240 from a Commercial Live Attenuated Vaccine.</title>
        <authorList>
            <person name="Vandenbussche F."/>
            <person name="Mathijs E."/>
            <person name="Haegeman A."/>
            <person name="Abdeldayem F."/>
            <person name="Van Borm S."/>
            <person name="De Clercq K."/>
        </authorList>
    </citation>
    <scope>NUCLEOTIDE SEQUENCE [LARGE SCALE GENOMIC DNA]</scope>
    <source>
        <strain evidence="4">KSGP 0240</strain>
    </source>
</reference>
<dbReference type="EMBL" id="AF325528">
    <property type="protein sequence ID" value="AAK85114.1"/>
    <property type="molecule type" value="Genomic_DNA"/>
</dbReference>
<dbReference type="EMBL" id="KX683219">
    <property type="protein sequence ID" value="AOE47728.1"/>
    <property type="molecule type" value="Genomic_DNA"/>
</dbReference>
<reference evidence="11" key="10">
    <citation type="submission" date="2020-01" db="EMBL/GenBank/DDBJ databases">
        <title>Complete genome sequences of the Lumpy Skin Disease virus Pendik isolate.</title>
        <authorList>
            <person name="Uzar S."/>
            <person name="Sarac F."/>
            <person name="Gulyaz V."/>
            <person name="Enul H."/>
        </authorList>
    </citation>
    <scope>NUCLEOTIDE SEQUENCE [LARGE SCALE GENOMIC DNA]</scope>
    <source>
        <strain evidence="11">Pendik</strain>
    </source>
</reference>
<reference evidence="3 12" key="2">
    <citation type="journal article" date="2003" name="Arch. Virol.">
        <title>Comparative sequence analysis of the South African vaccine strain and two virulent field isolates of Lumpy skin disease virus.</title>
        <authorList>
            <person name="Kara P.D."/>
            <person name="Afonso C.L."/>
            <person name="Wallace D.B."/>
            <person name="Kutish G.F."/>
            <person name="Abolnik C."/>
            <person name="Lu Z."/>
            <person name="Vreede F.T."/>
            <person name="Taljaard L.C.F."/>
            <person name="Zsak A."/>
            <person name="Viljoen G.J."/>
            <person name="Rock D.L."/>
        </authorList>
    </citation>
    <scope>NUCLEOTIDE SEQUENCE [LARGE SCALE GENOMIC DNA]</scope>
    <source>
        <strain evidence="12">(isolate Bovine/Kenya/Neethling 2490/1958) (LSDV) (Lumpy skin disease virus (isolate NI-2490)</strain>
        <strain evidence="3">Neethling Warmbaths LW</strain>
    </source>
</reference>
<protein>
    <submittedName>
        <fullName evidence="2">Uncharacterized protein</fullName>
    </submittedName>
</protein>
<evidence type="ECO:0000313" key="11">
    <source>
        <dbReference type="EMBL" id="QIN91582.1"/>
    </source>
</evidence>
<evidence type="ECO:0000256" key="1">
    <source>
        <dbReference type="SAM" id="Phobius"/>
    </source>
</evidence>
<dbReference type="GeneID" id="921540"/>
<evidence type="ECO:0000313" key="2">
    <source>
        <dbReference type="EMBL" id="AAK85114.1"/>
    </source>
</evidence>
<dbReference type="Proteomes" id="UP000324027">
    <property type="component" value="Segment"/>
</dbReference>
<dbReference type="Proteomes" id="UP000317895">
    <property type="component" value="Genome"/>
</dbReference>
<keyword evidence="1" id="KW-0472">Membrane</keyword>
<evidence type="ECO:0000313" key="3">
    <source>
        <dbReference type="EMBL" id="AAN02721.1"/>
    </source>
</evidence>
<sequence length="91" mass="10741">MISYILSPLLSVFYFVIGKVTNLVTFLFLKFFWAMIGLMNPYNMITSSTKNLFSFNINPFRQKKKSFSFLSYINPFKKEEKKKGLFSSFFS</sequence>
<evidence type="ECO:0000313" key="5">
    <source>
        <dbReference type="EMBL" id="ARO77461.1"/>
    </source>
</evidence>
<dbReference type="EMBL" id="KY702007">
    <property type="protein sequence ID" value="ART89479.1"/>
    <property type="molecule type" value="Genomic_DNA"/>
</dbReference>
<reference evidence="6" key="6">
    <citation type="journal article" date="2017" name="Genome Announc.">
        <title>Complete Genome Sequence of Lumpy Skin Disease Virus Isolate SERBIA/Bujanovac/2016, Detected during an Outbreak in the Balkan Area.</title>
        <authorList>
            <person name="Toplak I."/>
            <person name="Petrovic T."/>
            <person name="Vidanovic D."/>
            <person name="Lazic S."/>
            <person name="Sekler M."/>
            <person name="Manic M."/>
            <person name="Petrovic M."/>
            <person name="Kuhar U."/>
        </authorList>
    </citation>
    <scope>NUCLEOTIDE SEQUENCE [LARGE SCALE GENOMIC DNA]</scope>
    <source>
        <strain evidence="6">SERBIA/Bujanovac/2016</strain>
    </source>
</reference>
<dbReference type="Pfam" id="PF17421">
    <property type="entry name" value="DUF5409"/>
    <property type="match status" value="1"/>
</dbReference>
<reference evidence="7" key="4">
    <citation type="submission" date="2016-09" db="EMBL/GenBank/DDBJ databases">
        <title>Complete Genome Sequence Of A Lumpy Skin Disease Virus Strain Isolated From An Outbreak In Israel In 2012.</title>
        <authorList>
            <person name="Vandenbussche F."/>
            <person name="Mathijs E."/>
            <person name="Haegeman A."/>
            <person name="Gelman B."/>
            <person name="Van Borm S."/>
            <person name="De Clercq K."/>
        </authorList>
    </citation>
    <scope>NUCLEOTIDE SEQUENCE [LARGE SCALE GENOMIC DNA]</scope>
    <source>
        <strain evidence="7">155920/2012</strain>
    </source>
</reference>
<evidence type="ECO:0000313" key="10">
    <source>
        <dbReference type="EMBL" id="QGM12606.1"/>
    </source>
</evidence>
<dbReference type="Proteomes" id="UP000320780">
    <property type="component" value="Segment"/>
</dbReference>
<dbReference type="InterPro" id="IPR020320">
    <property type="entry name" value="Swinepox_virus_C2"/>
</dbReference>
<dbReference type="OrthoDB" id="29373at10239"/>
<dbReference type="Proteomes" id="UP000502008">
    <property type="component" value="Segment"/>
</dbReference>
<accession>Q77GF7</accession>
<dbReference type="Proteomes" id="UP000316259">
    <property type="component" value="Segment"/>
</dbReference>
<dbReference type="Proteomes" id="UP000126568">
    <property type="component" value="Segment"/>
</dbReference>
<reference evidence="2 13" key="1">
    <citation type="journal article" date="2001" name="J. Virol.">
        <title>Genome of lumpy skin disease virus.</title>
        <authorList>
            <person name="Tulman E.R."/>
            <person name="Afonso C.L."/>
            <person name="Lu Z."/>
            <person name="Zsak L."/>
            <person name="Kutish G.F."/>
            <person name="Rock D.L."/>
        </authorList>
    </citation>
    <scope>NUCLEOTIDE SEQUENCE [LARGE SCALE GENOMIC DNA]</scope>
    <source>
        <strain evidence="13">Isolate Bovine/Kenya/Neethling 2490/1958) (LSDV) (Lumpy skin disease virus (isolate NI-2490)</strain>
        <strain evidence="2">Neethling 2490</strain>
    </source>
</reference>
<keyword evidence="1" id="KW-0812">Transmembrane</keyword>
<evidence type="ECO:0000313" key="14">
    <source>
        <dbReference type="Proteomes" id="UP000324027"/>
    </source>
</evidence>
<reference evidence="10 15" key="9">
    <citation type="submission" date="2019-11" db="EMBL/GenBank/DDBJ databases">
        <title>Complete Genome Sequence of the Lumpy Skin Disease Virus Isolated from the 2016 Outbreak in Kazakhstan.</title>
        <authorList>
            <person name="Mathijs E."/>
            <person name="Vandenbussche F."/>
            <person name="Saduakassova M."/>
            <person name="Kabduldanov T."/>
            <person name="Haegeman A."/>
            <person name="Aerts L."/>
            <person name="Kyzaibayev T."/>
            <person name="Sultanov A."/>
            <person name="Van Borm S."/>
            <person name="De Clercq K."/>
        </authorList>
    </citation>
    <scope>NUCLEOTIDE SEQUENCE [LARGE SCALE GENOMIC DNA]</scope>
    <source>
        <strain evidence="10 15">Kubash/KAZ/16</strain>
    </source>
</reference>
<name>Q91ML1_LSDV</name>
<dbReference type="Proteomes" id="UP000127252">
    <property type="component" value="Segment"/>
</dbReference>
<evidence type="ECO:0000313" key="8">
    <source>
        <dbReference type="EMBL" id="AZC86150.1"/>
    </source>
</evidence>
<keyword evidence="1" id="KW-1133">Transmembrane helix</keyword>
<feature type="transmembrane region" description="Helical" evidence="1">
    <location>
        <begin position="12"/>
        <end position="33"/>
    </location>
</feature>
<keyword evidence="13" id="KW-1185">Reference proteome</keyword>
<dbReference type="Proteomes" id="UP000316459">
    <property type="component" value="Segment"/>
</dbReference>
<dbReference type="EMBL" id="MN642592">
    <property type="protein sequence ID" value="QGM12606.1"/>
    <property type="molecule type" value="Genomic_DNA"/>
</dbReference>
<gene>
    <name evidence="2" type="primary">LSDV153</name>
    <name evidence="3" type="synonym">LD153</name>
    <name evidence="10" type="ORF">LD154</name>
    <name evidence="9" type="ORF">LSD-Kenya_153</name>
</gene>
<evidence type="ECO:0000313" key="6">
    <source>
        <dbReference type="EMBL" id="ART89479.1"/>
    </source>
</evidence>
<evidence type="ECO:0000313" key="13">
    <source>
        <dbReference type="Proteomes" id="UP000127252"/>
    </source>
</evidence>
<dbReference type="RefSeq" id="NP_150587.1">
    <property type="nucleotide sequence ID" value="NC_003027.1"/>
</dbReference>
<proteinExistence type="predicted"/>
<dbReference type="EMBL" id="AF409137">
    <property type="protein sequence ID" value="AAN02721.1"/>
    <property type="molecule type" value="Genomic_DNA"/>
</dbReference>
<dbReference type="EMBL" id="MH893760">
    <property type="protein sequence ID" value="AZC86150.1"/>
    <property type="molecule type" value="Genomic_DNA"/>
</dbReference>